<dbReference type="HOGENOM" id="CLU_602903_0_0_1"/>
<comment type="function">
    <text evidence="7">Component of the Mediator complex, a coactivator involved in the regulated transcription of nearly all RNA polymerase II-dependent genes. Mediator functions as a bridge to convey information from gene-specific regulatory proteins to the basal RNA polymerase II transcription machinery. Mediator is recruited to promoters by direct interactions with regulatory proteins and serves as a scaffold for the assembly of a functional preinitiation complex with RNA polymerase II and the general transcription factors.</text>
</comment>
<comment type="similarity">
    <text evidence="2 7">Belongs to the Mediator complex subunit 1 family.</text>
</comment>
<proteinExistence type="inferred from homology"/>
<dbReference type="InterPro" id="IPR019680">
    <property type="entry name" value="Mediator_Med1"/>
</dbReference>
<dbReference type="Pfam" id="PF10744">
    <property type="entry name" value="Med1"/>
    <property type="match status" value="2"/>
</dbReference>
<keyword evidence="6 7" id="KW-0539">Nucleus</keyword>
<organism evidence="9 11">
    <name type="scientific">Schizosaccharomyces japonicus (strain yFS275 / FY16936)</name>
    <name type="common">Fission yeast</name>
    <dbReference type="NCBI Taxonomy" id="402676"/>
    <lineage>
        <taxon>Eukaryota</taxon>
        <taxon>Fungi</taxon>
        <taxon>Dikarya</taxon>
        <taxon>Ascomycota</taxon>
        <taxon>Taphrinomycotina</taxon>
        <taxon>Schizosaccharomycetes</taxon>
        <taxon>Schizosaccharomycetales</taxon>
        <taxon>Schizosaccharomycetaceae</taxon>
        <taxon>Schizosaccharomyces</taxon>
    </lineage>
</organism>
<comment type="subcellular location">
    <subcellularLocation>
        <location evidence="1 7">Nucleus</location>
    </subcellularLocation>
</comment>
<keyword evidence="5 7" id="KW-0804">Transcription</keyword>
<evidence type="ECO:0000259" key="8">
    <source>
        <dbReference type="Pfam" id="PF10744"/>
    </source>
</evidence>
<dbReference type="PANTHER" id="PTHR35041">
    <property type="entry name" value="MEDIATOR OF RNA POLYMERASE II TRANSCRIPTION SUBUNIT 1"/>
    <property type="match status" value="1"/>
</dbReference>
<evidence type="ECO:0000313" key="11">
    <source>
        <dbReference type="Proteomes" id="UP000001744"/>
    </source>
</evidence>
<protein>
    <recommendedName>
        <fullName evidence="7">Mediator of RNA polymerase II transcription subunit 1</fullName>
    </recommendedName>
    <alternativeName>
        <fullName evidence="7">Mediator complex subunit 1</fullName>
    </alternativeName>
</protein>
<gene>
    <name evidence="10" type="primary">med1</name>
    <name evidence="9" type="ORF">SJAG_02391</name>
</gene>
<dbReference type="GO" id="GO:0045944">
    <property type="term" value="P:positive regulation of transcription by RNA polymerase II"/>
    <property type="evidence" value="ECO:0007669"/>
    <property type="project" value="UniProtKB-ARBA"/>
</dbReference>
<name>B6K2C3_SCHJY</name>
<dbReference type="RefSeq" id="XP_002173597.2">
    <property type="nucleotide sequence ID" value="XM_002173561.2"/>
</dbReference>
<evidence type="ECO:0000256" key="5">
    <source>
        <dbReference type="ARBA" id="ARBA00023163"/>
    </source>
</evidence>
<keyword evidence="4 7" id="KW-0010">Activator</keyword>
<dbReference type="Proteomes" id="UP000001744">
    <property type="component" value="Unassembled WGS sequence"/>
</dbReference>
<dbReference type="STRING" id="402676.B6K2C3"/>
<feature type="domain" description="Mediator complex subunit Med1" evidence="8">
    <location>
        <begin position="329"/>
        <end position="368"/>
    </location>
</feature>
<evidence type="ECO:0000256" key="1">
    <source>
        <dbReference type="ARBA" id="ARBA00004123"/>
    </source>
</evidence>
<sequence length="460" mass="51839">MSTETDFMQQPHIFGRLTLRPNPLSAEKPNLNRLWIDSLLQIPWTNTTVQGLEDLAKRYRLDVFVDTSQEGKTVLSLAGKIILVDVTILKEDPTKVNQVALIFADASGEQHTDEDLERCLRDAILHENTSAFERNIAFLAAGDHSSPSVQQSAFLYLQQIYKAVFAVHEDECRRMKMNDALLYGHGVPVLNKNDILGLQLTYWESLHETFEAHLILDDMPPRGVRHVEYAEGPLLNPQQPFLPNGDPQWVSSTAAEDTLTATLVLLLRDHRSLWLPLQGIQALLDKLQLTDVFLPWPETLYGELLHLPSRFTSSCAPLDGNVDVTLEGHDIPARQVYRVPIAHPRQILPVLHILRQYLVLQLLLTNCAGPTATSECNTALRISLTFTPMPCLKVRYQWLGSQSAEDVVTFLLFVQENGHLLIDSLVRGLQSCTDNAKTALHTLLTRTHHIPLSLQTWSSR</sequence>
<evidence type="ECO:0000256" key="4">
    <source>
        <dbReference type="ARBA" id="ARBA00023159"/>
    </source>
</evidence>
<dbReference type="GO" id="GO:0016592">
    <property type="term" value="C:mediator complex"/>
    <property type="evidence" value="ECO:0007669"/>
    <property type="project" value="EnsemblFungi"/>
</dbReference>
<dbReference type="OrthoDB" id="5310959at2759"/>
<dbReference type="GeneID" id="7050036"/>
<dbReference type="EMBL" id="KE651166">
    <property type="protein sequence ID" value="EEB07304.2"/>
    <property type="molecule type" value="Genomic_DNA"/>
</dbReference>
<reference evidence="9 11" key="1">
    <citation type="journal article" date="2011" name="Science">
        <title>Comparative functional genomics of the fission yeasts.</title>
        <authorList>
            <person name="Rhind N."/>
            <person name="Chen Z."/>
            <person name="Yassour M."/>
            <person name="Thompson D.A."/>
            <person name="Haas B.J."/>
            <person name="Habib N."/>
            <person name="Wapinski I."/>
            <person name="Roy S."/>
            <person name="Lin M.F."/>
            <person name="Heiman D.I."/>
            <person name="Young S.K."/>
            <person name="Furuya K."/>
            <person name="Guo Y."/>
            <person name="Pidoux A."/>
            <person name="Chen H.M."/>
            <person name="Robbertse B."/>
            <person name="Goldberg J.M."/>
            <person name="Aoki K."/>
            <person name="Bayne E.H."/>
            <person name="Berlin A.M."/>
            <person name="Desjardins C.A."/>
            <person name="Dobbs E."/>
            <person name="Dukaj L."/>
            <person name="Fan L."/>
            <person name="FitzGerald M.G."/>
            <person name="French C."/>
            <person name="Gujja S."/>
            <person name="Hansen K."/>
            <person name="Keifenheim D."/>
            <person name="Levin J.Z."/>
            <person name="Mosher R.A."/>
            <person name="Mueller C.A."/>
            <person name="Pfiffner J."/>
            <person name="Priest M."/>
            <person name="Russ C."/>
            <person name="Smialowska A."/>
            <person name="Swoboda P."/>
            <person name="Sykes S.M."/>
            <person name="Vaughn M."/>
            <person name="Vengrova S."/>
            <person name="Yoder R."/>
            <person name="Zeng Q."/>
            <person name="Allshire R."/>
            <person name="Baulcombe D."/>
            <person name="Birren B.W."/>
            <person name="Brown W."/>
            <person name="Ekwall K."/>
            <person name="Kellis M."/>
            <person name="Leatherwood J."/>
            <person name="Levin H."/>
            <person name="Margalit H."/>
            <person name="Martienssen R."/>
            <person name="Nieduszynski C.A."/>
            <person name="Spatafora J.W."/>
            <person name="Friedman N."/>
            <person name="Dalgaard J.Z."/>
            <person name="Baumann P."/>
            <person name="Niki H."/>
            <person name="Regev A."/>
            <person name="Nusbaum C."/>
        </authorList>
    </citation>
    <scope>NUCLEOTIDE SEQUENCE [LARGE SCALE GENOMIC DNA]</scope>
    <source>
        <strain evidence="11">yFS275 / FY16936</strain>
    </source>
</reference>
<accession>B6K2C3</accession>
<dbReference type="OMA" id="QQSCFQY"/>
<evidence type="ECO:0000313" key="9">
    <source>
        <dbReference type="EMBL" id="EEB07304.2"/>
    </source>
</evidence>
<feature type="domain" description="Mediator complex subunit Med1" evidence="8">
    <location>
        <begin position="47"/>
        <end position="213"/>
    </location>
</feature>
<evidence type="ECO:0000256" key="2">
    <source>
        <dbReference type="ARBA" id="ARBA00006210"/>
    </source>
</evidence>
<keyword evidence="3 7" id="KW-0805">Transcription regulation</keyword>
<dbReference type="eggNOG" id="ENOG502RYK5">
    <property type="taxonomic scope" value="Eukaryota"/>
</dbReference>
<evidence type="ECO:0000256" key="6">
    <source>
        <dbReference type="ARBA" id="ARBA00023242"/>
    </source>
</evidence>
<evidence type="ECO:0000256" key="7">
    <source>
        <dbReference type="RuleBase" id="RU364059"/>
    </source>
</evidence>
<keyword evidence="11" id="KW-1185">Reference proteome</keyword>
<evidence type="ECO:0000313" key="10">
    <source>
        <dbReference type="JaponicusDB" id="SJAG_02391"/>
    </source>
</evidence>
<dbReference type="PANTHER" id="PTHR35041:SF4">
    <property type="entry name" value="MEDIATOR OF RNA POLYMERASE II TRANSCRIPTION SUBUNIT 1"/>
    <property type="match status" value="1"/>
</dbReference>
<dbReference type="AlphaFoldDB" id="B6K2C3"/>
<dbReference type="VEuPathDB" id="FungiDB:SJAG_02391"/>
<dbReference type="GO" id="GO:0003713">
    <property type="term" value="F:transcription coactivator activity"/>
    <property type="evidence" value="ECO:0007669"/>
    <property type="project" value="EnsemblFungi"/>
</dbReference>
<evidence type="ECO:0000256" key="3">
    <source>
        <dbReference type="ARBA" id="ARBA00023015"/>
    </source>
</evidence>
<dbReference type="JaponicusDB" id="SJAG_02391">
    <property type="gene designation" value="med1"/>
</dbReference>